<reference evidence="1" key="1">
    <citation type="submission" date="2021-04" db="EMBL/GenBank/DDBJ databases">
        <title>Genomic analysis of electroactive and textile dye degrading Bacillus circulans strain: DC10 isolated from constructed wetland-microbial fuel cells treating textile dye wastewaters.</title>
        <authorList>
            <person name="Patel D.U."/>
            <person name="Desai C.R."/>
        </authorList>
    </citation>
    <scope>NUCLEOTIDE SEQUENCE</scope>
    <source>
        <strain evidence="1">DC10</strain>
    </source>
</reference>
<gene>
    <name evidence="1" type="ORF">KD144_08440</name>
</gene>
<accession>A0A941JL87</accession>
<comment type="caution">
    <text evidence="1">The sequence shown here is derived from an EMBL/GenBank/DDBJ whole genome shotgun (WGS) entry which is preliminary data.</text>
</comment>
<organism evidence="1">
    <name type="scientific">Niallia circulans</name>
    <name type="common">Bacillus circulans</name>
    <dbReference type="NCBI Taxonomy" id="1397"/>
    <lineage>
        <taxon>Bacteria</taxon>
        <taxon>Bacillati</taxon>
        <taxon>Bacillota</taxon>
        <taxon>Bacilli</taxon>
        <taxon>Bacillales</taxon>
        <taxon>Bacillaceae</taxon>
        <taxon>Niallia</taxon>
    </lineage>
</organism>
<protein>
    <submittedName>
        <fullName evidence="1">Peptidase M23</fullName>
    </submittedName>
</protein>
<proteinExistence type="predicted"/>
<sequence>MSTTLRTLLFALLFALIMQLQLNLDTDKTASRQLKNSLELAVHDAGLAISPAALSEGKIIFDKEKSLENLKNSLNNNLKLKSSQGYVYTPTANSFFQKELYLVHLEFIDDSISRTYPFVYYNDNYQVFENVEGPCVIAIVTTESPRWFKGDLAMIRQAAVYEYKNK</sequence>
<dbReference type="RefSeq" id="WP_144545578.1">
    <property type="nucleotide sequence ID" value="NZ_CP053316.1"/>
</dbReference>
<dbReference type="AlphaFoldDB" id="A0A941JL87"/>
<evidence type="ECO:0000313" key="1">
    <source>
        <dbReference type="EMBL" id="MBR8669568.1"/>
    </source>
</evidence>
<name>A0A941JL87_NIACI</name>
<dbReference type="EMBL" id="JAGTPX010000006">
    <property type="protein sequence ID" value="MBR8669568.1"/>
    <property type="molecule type" value="Genomic_DNA"/>
</dbReference>